<sequence length="110" mass="12948">MKRRLQMRSEKRWGVDEAERYWKAAPDGKRLCGGTERKLVLNERREEVRETNASIAIGEEMSLLVEILYINLMFKTSEDEEVLQPKYLTQYVFEEAEVIGYSKVGKEDKN</sequence>
<reference evidence="2" key="1">
    <citation type="submission" date="2017-11" db="EMBL/GenBank/DDBJ databases">
        <authorList>
            <person name="Lima N.C."/>
            <person name="Parody-Merino A.M."/>
            <person name="Battley P.F."/>
            <person name="Fidler A.E."/>
            <person name="Prosdocimi F."/>
        </authorList>
    </citation>
    <scope>NUCLEOTIDE SEQUENCE [LARGE SCALE GENOMIC DNA]</scope>
</reference>
<proteinExistence type="predicted"/>
<dbReference type="Proteomes" id="UP000233556">
    <property type="component" value="Unassembled WGS sequence"/>
</dbReference>
<gene>
    <name evidence="1" type="ORF">llap_6170</name>
</gene>
<name>A0A2I0UC32_LIMLA</name>
<protein>
    <submittedName>
        <fullName evidence="1">Uncharacterized protein</fullName>
    </submittedName>
</protein>
<reference evidence="2" key="2">
    <citation type="submission" date="2017-12" db="EMBL/GenBank/DDBJ databases">
        <title>Genome sequence of the Bar-tailed Godwit (Limosa lapponica baueri).</title>
        <authorList>
            <person name="Lima N.C.B."/>
            <person name="Parody-Merino A.M."/>
            <person name="Battley P.F."/>
            <person name="Fidler A.E."/>
            <person name="Prosdocimi F."/>
        </authorList>
    </citation>
    <scope>NUCLEOTIDE SEQUENCE [LARGE SCALE GENOMIC DNA]</scope>
</reference>
<evidence type="ECO:0000313" key="1">
    <source>
        <dbReference type="EMBL" id="PKU43533.1"/>
    </source>
</evidence>
<dbReference type="EMBL" id="KZ505894">
    <property type="protein sequence ID" value="PKU43533.1"/>
    <property type="molecule type" value="Genomic_DNA"/>
</dbReference>
<evidence type="ECO:0000313" key="2">
    <source>
        <dbReference type="Proteomes" id="UP000233556"/>
    </source>
</evidence>
<accession>A0A2I0UC32</accession>
<keyword evidence="2" id="KW-1185">Reference proteome</keyword>
<organism evidence="1 2">
    <name type="scientific">Limosa lapponica baueri</name>
    <dbReference type="NCBI Taxonomy" id="1758121"/>
    <lineage>
        <taxon>Eukaryota</taxon>
        <taxon>Metazoa</taxon>
        <taxon>Chordata</taxon>
        <taxon>Craniata</taxon>
        <taxon>Vertebrata</taxon>
        <taxon>Euteleostomi</taxon>
        <taxon>Archelosauria</taxon>
        <taxon>Archosauria</taxon>
        <taxon>Dinosauria</taxon>
        <taxon>Saurischia</taxon>
        <taxon>Theropoda</taxon>
        <taxon>Coelurosauria</taxon>
        <taxon>Aves</taxon>
        <taxon>Neognathae</taxon>
        <taxon>Neoaves</taxon>
        <taxon>Charadriiformes</taxon>
        <taxon>Scolopacidae</taxon>
        <taxon>Limosa</taxon>
    </lineage>
</organism>
<dbReference type="AlphaFoldDB" id="A0A2I0UC32"/>